<organism evidence="1 2">
    <name type="scientific">Donghicola eburneus</name>
    <dbReference type="NCBI Taxonomy" id="393278"/>
    <lineage>
        <taxon>Bacteria</taxon>
        <taxon>Pseudomonadati</taxon>
        <taxon>Pseudomonadota</taxon>
        <taxon>Alphaproteobacteria</taxon>
        <taxon>Rhodobacterales</taxon>
        <taxon>Roseobacteraceae</taxon>
        <taxon>Donghicola</taxon>
    </lineage>
</organism>
<gene>
    <name evidence="1" type="ORF">KARMA_3512</name>
</gene>
<dbReference type="EMBL" id="FMJB01000064">
    <property type="protein sequence ID" value="SCM69274.1"/>
    <property type="molecule type" value="Genomic_DNA"/>
</dbReference>
<proteinExistence type="predicted"/>
<evidence type="ECO:0000313" key="2">
    <source>
        <dbReference type="Proteomes" id="UP000184085"/>
    </source>
</evidence>
<dbReference type="Gene3D" id="3.40.50.300">
    <property type="entry name" value="P-loop containing nucleotide triphosphate hydrolases"/>
    <property type="match status" value="1"/>
</dbReference>
<dbReference type="RefSeq" id="WP_072708698.1">
    <property type="nucleotide sequence ID" value="NZ_FMJB01000064.1"/>
</dbReference>
<reference evidence="2" key="1">
    <citation type="submission" date="2016-09" db="EMBL/GenBank/DDBJ databases">
        <authorList>
            <person name="Wibberg D."/>
        </authorList>
    </citation>
    <scope>NUCLEOTIDE SEQUENCE [LARGE SCALE GENOMIC DNA]</scope>
</reference>
<protein>
    <recommendedName>
        <fullName evidence="3">Nodulation protein NodH</fullName>
    </recommendedName>
</protein>
<dbReference type="AlphaFoldDB" id="A0A1M4N5H6"/>
<accession>A0A1M4N5H6</accession>
<name>A0A1M4N5H6_9RHOB</name>
<dbReference type="InterPro" id="IPR027417">
    <property type="entry name" value="P-loop_NTPase"/>
</dbReference>
<evidence type="ECO:0000313" key="1">
    <source>
        <dbReference type="EMBL" id="SCM69274.1"/>
    </source>
</evidence>
<evidence type="ECO:0008006" key="3">
    <source>
        <dbReference type="Google" id="ProtNLM"/>
    </source>
</evidence>
<dbReference type="Proteomes" id="UP000184085">
    <property type="component" value="Unassembled WGS sequence"/>
</dbReference>
<dbReference type="SUPFAM" id="SSF52540">
    <property type="entry name" value="P-loop containing nucleoside triphosphate hydrolases"/>
    <property type="match status" value="1"/>
</dbReference>
<keyword evidence="2" id="KW-1185">Reference proteome</keyword>
<sequence length="480" mass="53835">MPSKFDLFVVLAEMRTGSNFLEANLNALDGVSCHGEAFNPFFIGYPNADDVLGITQDKREANPDHLLDTVRSAEGLNGFRYFHDHDPRVIDGLLADLRCAKIILTRNPVESYVSWKIAQATGQWKLTDAKNRREGQAEFKGDEFISHIETLQAFQKKVLRALQTTGQTAFYVAYEDLQDVDVMNGMAAFLGVDARLPALDKKLKKQNPAPLSSKVANFEEMESALSRLDRFDLTRTPNFEPRRNAMVPTYVAAAEAPLMYLPLRSGTEHAVCEWMAALDGADVDALQRDFTQKPLRKWKRVNRGHRTFTVVTHPLTRAHRVFCERILGTGPGAFGEIREVLRKRYKLPIPKKGAGEAYDAAAHRLAFLGFLQWLKGNLAGQTSLRVDPGWASQSQMIQGFAEFNLPDLIVREEQIELGLSQVCQQIGRDMPAFSGVSEPDCPVPLAEIYDEEIESACKDAYTRDYMMLGYGPWDKRGQAA</sequence>